<dbReference type="Pfam" id="PF24315">
    <property type="entry name" value="DUF7489"/>
    <property type="match status" value="1"/>
</dbReference>
<feature type="domain" description="DUF7489" evidence="2">
    <location>
        <begin position="30"/>
        <end position="96"/>
    </location>
</feature>
<protein>
    <recommendedName>
        <fullName evidence="2">DUF7489 domain-containing protein</fullName>
    </recommendedName>
</protein>
<name>A0A1G7S594_9ACTN</name>
<evidence type="ECO:0000259" key="2">
    <source>
        <dbReference type="Pfam" id="PF24315"/>
    </source>
</evidence>
<keyword evidence="1" id="KW-1133">Transmembrane helix</keyword>
<reference evidence="3 4" key="1">
    <citation type="submission" date="2016-10" db="EMBL/GenBank/DDBJ databases">
        <authorList>
            <person name="de Groot N.N."/>
        </authorList>
    </citation>
    <scope>NUCLEOTIDE SEQUENCE [LARGE SCALE GENOMIC DNA]</scope>
    <source>
        <strain evidence="3 4">CGMCC 4.1859</strain>
    </source>
</reference>
<dbReference type="OrthoDB" id="3481166at2"/>
<accession>A0A1G7S594</accession>
<dbReference type="EMBL" id="FNAX01000015">
    <property type="protein sequence ID" value="SDG18124.1"/>
    <property type="molecule type" value="Genomic_DNA"/>
</dbReference>
<keyword evidence="1" id="KW-0812">Transmembrane</keyword>
<evidence type="ECO:0000256" key="1">
    <source>
        <dbReference type="SAM" id="Phobius"/>
    </source>
</evidence>
<evidence type="ECO:0000313" key="3">
    <source>
        <dbReference type="EMBL" id="SDG18124.1"/>
    </source>
</evidence>
<dbReference type="InterPro" id="IPR055912">
    <property type="entry name" value="DUF7489"/>
</dbReference>
<feature type="transmembrane region" description="Helical" evidence="1">
    <location>
        <begin position="6"/>
        <end position="23"/>
    </location>
</feature>
<gene>
    <name evidence="3" type="ORF">SAMN05216260_115130</name>
</gene>
<organism evidence="3 4">
    <name type="scientific">Streptomyces griseoaurantiacus</name>
    <dbReference type="NCBI Taxonomy" id="68213"/>
    <lineage>
        <taxon>Bacteria</taxon>
        <taxon>Bacillati</taxon>
        <taxon>Actinomycetota</taxon>
        <taxon>Actinomycetes</taxon>
        <taxon>Kitasatosporales</taxon>
        <taxon>Streptomycetaceae</taxon>
        <taxon>Streptomyces</taxon>
        <taxon>Streptomyces aurantiacus group</taxon>
    </lineage>
</organism>
<dbReference type="Proteomes" id="UP000198614">
    <property type="component" value="Unassembled WGS sequence"/>
</dbReference>
<evidence type="ECO:0000313" key="4">
    <source>
        <dbReference type="Proteomes" id="UP000198614"/>
    </source>
</evidence>
<sequence length="98" mass="10634">MPDTVVLLLSVVPLAMVLMMIVSQRVGEVGDAYTGEITGRGVRSSTGTYGPTGRYVMHIRTDQGRELTIEVNGRTYQSLGVGDRVVKTAGARWPVRPE</sequence>
<dbReference type="AlphaFoldDB" id="A0A1G7S594"/>
<proteinExistence type="predicted"/>
<keyword evidence="1" id="KW-0472">Membrane</keyword>